<dbReference type="PROSITE" id="PS50111">
    <property type="entry name" value="CHEMOTAXIS_TRANSDUC_2"/>
    <property type="match status" value="1"/>
</dbReference>
<evidence type="ECO:0000259" key="11">
    <source>
        <dbReference type="PROSITE" id="PS50111"/>
    </source>
</evidence>
<dbReference type="Gene3D" id="3.30.450.20">
    <property type="entry name" value="PAS domain"/>
    <property type="match status" value="1"/>
</dbReference>
<evidence type="ECO:0000256" key="9">
    <source>
        <dbReference type="PROSITE-ProRule" id="PRU00284"/>
    </source>
</evidence>
<evidence type="ECO:0000256" key="8">
    <source>
        <dbReference type="ARBA" id="ARBA00029447"/>
    </source>
</evidence>
<evidence type="ECO:0000256" key="5">
    <source>
        <dbReference type="ARBA" id="ARBA00022989"/>
    </source>
</evidence>
<dbReference type="GO" id="GO:0007165">
    <property type="term" value="P:signal transduction"/>
    <property type="evidence" value="ECO:0007669"/>
    <property type="project" value="UniProtKB-KW"/>
</dbReference>
<dbReference type="SUPFAM" id="SSF58104">
    <property type="entry name" value="Methyl-accepting chemotaxis protein (MCP) signaling domain"/>
    <property type="match status" value="1"/>
</dbReference>
<comment type="subcellular location">
    <subcellularLocation>
        <location evidence="1">Cell membrane</location>
        <topology evidence="1">Multi-pass membrane protein</topology>
    </subcellularLocation>
</comment>
<dbReference type="Pfam" id="PF02743">
    <property type="entry name" value="dCache_1"/>
    <property type="match status" value="1"/>
</dbReference>
<name>A0A7C3E5M3_9SPIR</name>
<dbReference type="Pfam" id="PF00015">
    <property type="entry name" value="MCPsignal"/>
    <property type="match status" value="1"/>
</dbReference>
<dbReference type="CDD" id="cd12912">
    <property type="entry name" value="PDC2_MCP_like"/>
    <property type="match status" value="1"/>
</dbReference>
<sequence>MKGTIRLKMILSFGLLSFFILGSITLAISLRIGSDITRISQDDMLQLAQAKADVLRRQLEQLHWELKILASSYDLTETNSLELLQRIRRSVSQEVLGVFFTAPNGNTYTDLRATYSANKSDYYKQIRNGADFVVGKPEISQNWGIPIVVVAQGIKNAQGNFTGIVGFQIKLSTLSSITEKIKVNKSGFGWLLDKEGLVLAYPEESLVMDMQIQDADSRGFSGLSSFSSTLLSQTTGYGIYKDMWNKEYISFFSQVDEESGWKLVISVPTAEIHKPIQELLIFIIILSGVAIVFTVLVSLLIAKSITKQLNHAVGAFQSLSEGDADLTKRLTVTGHDEVSDLVNNFNNFIEKLHSLVIALKEAQQELSLVGKNLEQESLEAKHIVDRVNSTVSNVKSKSETQAQSTDQAAIAATEIAQSIESLNTMIRTQVDSIEQASSAVEQMVGNIGSVTASIELMASQFEEINKASDLGSEAQQEVVDRITLVAEQSRALEEANEAIAAIASQTNLLAMNAAIEAAHAGDLGKGFSVVADEIRRLAETASEQSKTIGANLASMRAEIDGVVSSSQRSVQTFGSLIKHIETTGSLVYQIKGAMEEQKAGSSQILEALKTMNDITSQVKAASGEMTSSIMIIRDEIGNIHQSASDIKGMMDTVVLEVAEIEGTTQVVLESSDKTTSIIASMDNFIGRFKV</sequence>
<dbReference type="PANTHER" id="PTHR32089">
    <property type="entry name" value="METHYL-ACCEPTING CHEMOTAXIS PROTEIN MCPB"/>
    <property type="match status" value="1"/>
</dbReference>
<dbReference type="CDD" id="cd18773">
    <property type="entry name" value="PDC1_HK_sensor"/>
    <property type="match status" value="1"/>
</dbReference>
<evidence type="ECO:0000256" key="4">
    <source>
        <dbReference type="ARBA" id="ARBA00022692"/>
    </source>
</evidence>
<proteinExistence type="inferred from homology"/>
<dbReference type="PROSITE" id="PS50885">
    <property type="entry name" value="HAMP"/>
    <property type="match status" value="1"/>
</dbReference>
<reference evidence="13" key="1">
    <citation type="journal article" date="2020" name="mSystems">
        <title>Genome- and Community-Level Interaction Insights into Carbon Utilization and Element Cycling Functions of Hydrothermarchaeota in Hydrothermal Sediment.</title>
        <authorList>
            <person name="Zhou Z."/>
            <person name="Liu Y."/>
            <person name="Xu W."/>
            <person name="Pan J."/>
            <person name="Luo Z.H."/>
            <person name="Li M."/>
        </authorList>
    </citation>
    <scope>NUCLEOTIDE SEQUENCE [LARGE SCALE GENOMIC DNA]</scope>
    <source>
        <strain evidence="13">SpSt-503</strain>
    </source>
</reference>
<evidence type="ECO:0000256" key="1">
    <source>
        <dbReference type="ARBA" id="ARBA00004651"/>
    </source>
</evidence>
<evidence type="ECO:0000256" key="10">
    <source>
        <dbReference type="SAM" id="Phobius"/>
    </source>
</evidence>
<protein>
    <submittedName>
        <fullName evidence="13">Methyl-accepting chemotaxis protein</fullName>
    </submittedName>
</protein>
<keyword evidence="2" id="KW-1003">Cell membrane</keyword>
<dbReference type="Pfam" id="PF00672">
    <property type="entry name" value="HAMP"/>
    <property type="match status" value="1"/>
</dbReference>
<comment type="similarity">
    <text evidence="8">Belongs to the methyl-accepting chemotaxis (MCP) protein family.</text>
</comment>
<dbReference type="Gene3D" id="1.10.287.950">
    <property type="entry name" value="Methyl-accepting chemotaxis protein"/>
    <property type="match status" value="1"/>
</dbReference>
<dbReference type="Gene3D" id="6.10.340.10">
    <property type="match status" value="1"/>
</dbReference>
<feature type="domain" description="Methyl-accepting transducer" evidence="11">
    <location>
        <begin position="404"/>
        <end position="626"/>
    </location>
</feature>
<dbReference type="CDD" id="cd06225">
    <property type="entry name" value="HAMP"/>
    <property type="match status" value="1"/>
</dbReference>
<organism evidence="13">
    <name type="scientific">Gracilinema caldarium</name>
    <dbReference type="NCBI Taxonomy" id="215591"/>
    <lineage>
        <taxon>Bacteria</taxon>
        <taxon>Pseudomonadati</taxon>
        <taxon>Spirochaetota</taxon>
        <taxon>Spirochaetia</taxon>
        <taxon>Spirochaetales</taxon>
        <taxon>Breznakiellaceae</taxon>
        <taxon>Gracilinema</taxon>
    </lineage>
</organism>
<dbReference type="EMBL" id="DSVL01000045">
    <property type="protein sequence ID" value="HFH28171.1"/>
    <property type="molecule type" value="Genomic_DNA"/>
</dbReference>
<keyword evidence="3" id="KW-0145">Chemotaxis</keyword>
<keyword evidence="4 10" id="KW-0812">Transmembrane</keyword>
<evidence type="ECO:0000256" key="2">
    <source>
        <dbReference type="ARBA" id="ARBA00022475"/>
    </source>
</evidence>
<dbReference type="SMART" id="SM00283">
    <property type="entry name" value="MA"/>
    <property type="match status" value="1"/>
</dbReference>
<gene>
    <name evidence="13" type="ORF">ENS59_01460</name>
</gene>
<keyword evidence="7 9" id="KW-0807">Transducer</keyword>
<evidence type="ECO:0000313" key="13">
    <source>
        <dbReference type="EMBL" id="HFH28171.1"/>
    </source>
</evidence>
<dbReference type="PANTHER" id="PTHR32089:SF112">
    <property type="entry name" value="LYSOZYME-LIKE PROTEIN-RELATED"/>
    <property type="match status" value="1"/>
</dbReference>
<dbReference type="InterPro" id="IPR033479">
    <property type="entry name" value="dCache_1"/>
</dbReference>
<comment type="caution">
    <text evidence="13">The sequence shown here is derived from an EMBL/GenBank/DDBJ whole genome shotgun (WGS) entry which is preliminary data.</text>
</comment>
<keyword evidence="5 10" id="KW-1133">Transmembrane helix</keyword>
<dbReference type="AlphaFoldDB" id="A0A7C3E5M3"/>
<dbReference type="InterPro" id="IPR003660">
    <property type="entry name" value="HAMP_dom"/>
</dbReference>
<accession>A0A7C3E5M3</accession>
<feature type="transmembrane region" description="Helical" evidence="10">
    <location>
        <begin position="279"/>
        <end position="302"/>
    </location>
</feature>
<dbReference type="InterPro" id="IPR004089">
    <property type="entry name" value="MCPsignal_dom"/>
</dbReference>
<keyword evidence="6 10" id="KW-0472">Membrane</keyword>
<feature type="domain" description="HAMP" evidence="12">
    <location>
        <begin position="303"/>
        <end position="357"/>
    </location>
</feature>
<evidence type="ECO:0000259" key="12">
    <source>
        <dbReference type="PROSITE" id="PS50885"/>
    </source>
</evidence>
<dbReference type="SMART" id="SM00304">
    <property type="entry name" value="HAMP"/>
    <property type="match status" value="1"/>
</dbReference>
<evidence type="ECO:0000256" key="6">
    <source>
        <dbReference type="ARBA" id="ARBA00023136"/>
    </source>
</evidence>
<evidence type="ECO:0000256" key="7">
    <source>
        <dbReference type="ARBA" id="ARBA00023224"/>
    </source>
</evidence>
<evidence type="ECO:0000256" key="3">
    <source>
        <dbReference type="ARBA" id="ARBA00022500"/>
    </source>
</evidence>
<dbReference type="GO" id="GO:0005886">
    <property type="term" value="C:plasma membrane"/>
    <property type="evidence" value="ECO:0007669"/>
    <property type="project" value="UniProtKB-SubCell"/>
</dbReference>
<dbReference type="GO" id="GO:0006935">
    <property type="term" value="P:chemotaxis"/>
    <property type="evidence" value="ECO:0007669"/>
    <property type="project" value="UniProtKB-KW"/>
</dbReference>